<reference evidence="1" key="1">
    <citation type="journal article" date="2023" name="Mol. Phylogenet. Evol.">
        <title>Genome-scale phylogeny and comparative genomics of the fungal order Sordariales.</title>
        <authorList>
            <person name="Hensen N."/>
            <person name="Bonometti L."/>
            <person name="Westerberg I."/>
            <person name="Brannstrom I.O."/>
            <person name="Guillou S."/>
            <person name="Cros-Aarteil S."/>
            <person name="Calhoun S."/>
            <person name="Haridas S."/>
            <person name="Kuo A."/>
            <person name="Mondo S."/>
            <person name="Pangilinan J."/>
            <person name="Riley R."/>
            <person name="LaButti K."/>
            <person name="Andreopoulos B."/>
            <person name="Lipzen A."/>
            <person name="Chen C."/>
            <person name="Yan M."/>
            <person name="Daum C."/>
            <person name="Ng V."/>
            <person name="Clum A."/>
            <person name="Steindorff A."/>
            <person name="Ohm R.A."/>
            <person name="Martin F."/>
            <person name="Silar P."/>
            <person name="Natvig D.O."/>
            <person name="Lalanne C."/>
            <person name="Gautier V."/>
            <person name="Ament-Velasquez S.L."/>
            <person name="Kruys A."/>
            <person name="Hutchinson M.I."/>
            <person name="Powell A.J."/>
            <person name="Barry K."/>
            <person name="Miller A.N."/>
            <person name="Grigoriev I.V."/>
            <person name="Debuchy R."/>
            <person name="Gladieux P."/>
            <person name="Hiltunen Thoren M."/>
            <person name="Johannesson H."/>
        </authorList>
    </citation>
    <scope>NUCLEOTIDE SEQUENCE</scope>
    <source>
        <strain evidence="1">FGSC 1904</strain>
    </source>
</reference>
<evidence type="ECO:0000313" key="2">
    <source>
        <dbReference type="Proteomes" id="UP001281003"/>
    </source>
</evidence>
<gene>
    <name evidence="1" type="ORF">B0T20DRAFT_341494</name>
</gene>
<name>A0AAE0PHL8_SORBR</name>
<dbReference type="EMBL" id="JAUTDP010000004">
    <property type="protein sequence ID" value="KAK3399660.1"/>
    <property type="molecule type" value="Genomic_DNA"/>
</dbReference>
<keyword evidence="2" id="KW-1185">Reference proteome</keyword>
<reference evidence="1" key="2">
    <citation type="submission" date="2023-07" db="EMBL/GenBank/DDBJ databases">
        <authorList>
            <consortium name="Lawrence Berkeley National Laboratory"/>
            <person name="Haridas S."/>
            <person name="Hensen N."/>
            <person name="Bonometti L."/>
            <person name="Westerberg I."/>
            <person name="Brannstrom I.O."/>
            <person name="Guillou S."/>
            <person name="Cros-Aarteil S."/>
            <person name="Calhoun S."/>
            <person name="Kuo A."/>
            <person name="Mondo S."/>
            <person name="Pangilinan J."/>
            <person name="Riley R."/>
            <person name="LaButti K."/>
            <person name="Andreopoulos B."/>
            <person name="Lipzen A."/>
            <person name="Chen C."/>
            <person name="Yanf M."/>
            <person name="Daum C."/>
            <person name="Ng V."/>
            <person name="Clum A."/>
            <person name="Steindorff A."/>
            <person name="Ohm R."/>
            <person name="Martin F."/>
            <person name="Silar P."/>
            <person name="Natvig D."/>
            <person name="Lalanne C."/>
            <person name="Gautier V."/>
            <person name="Ament-velasquez S.L."/>
            <person name="Kruys A."/>
            <person name="Hutchinson M.I."/>
            <person name="Powell A.J."/>
            <person name="Barry K."/>
            <person name="Miller A.N."/>
            <person name="Grigoriev I.V."/>
            <person name="Debuchy R."/>
            <person name="Gladieux P."/>
            <person name="Thoren M.H."/>
            <person name="Johannesson H."/>
        </authorList>
    </citation>
    <scope>NUCLEOTIDE SEQUENCE</scope>
    <source>
        <strain evidence="1">FGSC 1904</strain>
    </source>
</reference>
<evidence type="ECO:0000313" key="1">
    <source>
        <dbReference type="EMBL" id="KAK3399660.1"/>
    </source>
</evidence>
<protein>
    <submittedName>
        <fullName evidence="1">Uncharacterized protein</fullName>
    </submittedName>
</protein>
<dbReference type="AlphaFoldDB" id="A0AAE0PHL8"/>
<feature type="non-terminal residue" evidence="1">
    <location>
        <position position="282"/>
    </location>
</feature>
<accession>A0AAE0PHL8</accession>
<dbReference type="Proteomes" id="UP001281003">
    <property type="component" value="Unassembled WGS sequence"/>
</dbReference>
<proteinExistence type="predicted"/>
<comment type="caution">
    <text evidence="1">The sequence shown here is derived from an EMBL/GenBank/DDBJ whole genome shotgun (WGS) entry which is preliminary data.</text>
</comment>
<organism evidence="1 2">
    <name type="scientific">Sordaria brevicollis</name>
    <dbReference type="NCBI Taxonomy" id="83679"/>
    <lineage>
        <taxon>Eukaryota</taxon>
        <taxon>Fungi</taxon>
        <taxon>Dikarya</taxon>
        <taxon>Ascomycota</taxon>
        <taxon>Pezizomycotina</taxon>
        <taxon>Sordariomycetes</taxon>
        <taxon>Sordariomycetidae</taxon>
        <taxon>Sordariales</taxon>
        <taxon>Sordariaceae</taxon>
        <taxon>Sordaria</taxon>
    </lineage>
</organism>
<sequence>MADFASINMEAVYGFVDRIELAAQQGDPDLKVKWKLILFLQNGLLDPNTRAVRPFSYFTVPLEYRQFGKIAYDWLLFHHMNRTTESALGQIGHTRPGLTRALLDGLAPHERDQRRRRVYGNPPRRPILPSYSKSLAGFYATEGAAKTVFHRTVSATVTADIPRTRRQQLRSVRIMAEALENTTEIQDNESKQVKAIKRTSRAVFECLAWRLLDSAIKMQEGKPDVLPWSTGFYRKQYATFTERWNGMVTFLRESKAAVANLLISPYWNRFAGDPSSELKVSA</sequence>